<evidence type="ECO:0000313" key="3">
    <source>
        <dbReference type="EMBL" id="KAK4508316.1"/>
    </source>
</evidence>
<evidence type="ECO:0000256" key="1">
    <source>
        <dbReference type="SAM" id="MobiDB-lite"/>
    </source>
</evidence>
<keyword evidence="4" id="KW-1185">Reference proteome</keyword>
<comment type="caution">
    <text evidence="3">The sequence shown here is derived from an EMBL/GenBank/DDBJ whole genome shotgun (WGS) entry which is preliminary data.</text>
</comment>
<dbReference type="Proteomes" id="UP001305779">
    <property type="component" value="Unassembled WGS sequence"/>
</dbReference>
<accession>A0ABR0F4P3</accession>
<organism evidence="3 4">
    <name type="scientific">Zasmidium cellare</name>
    <name type="common">Wine cellar mold</name>
    <name type="synonym">Racodium cellare</name>
    <dbReference type="NCBI Taxonomy" id="395010"/>
    <lineage>
        <taxon>Eukaryota</taxon>
        <taxon>Fungi</taxon>
        <taxon>Dikarya</taxon>
        <taxon>Ascomycota</taxon>
        <taxon>Pezizomycotina</taxon>
        <taxon>Dothideomycetes</taxon>
        <taxon>Dothideomycetidae</taxon>
        <taxon>Mycosphaerellales</taxon>
        <taxon>Mycosphaerellaceae</taxon>
        <taxon>Zasmidium</taxon>
    </lineage>
</organism>
<evidence type="ECO:0000256" key="2">
    <source>
        <dbReference type="SAM" id="SignalP"/>
    </source>
</evidence>
<name>A0ABR0F4P3_ZASCE</name>
<keyword evidence="2" id="KW-0732">Signal</keyword>
<dbReference type="EMBL" id="JAXOVC010000001">
    <property type="protein sequence ID" value="KAK4508316.1"/>
    <property type="molecule type" value="Genomic_DNA"/>
</dbReference>
<reference evidence="3 4" key="1">
    <citation type="journal article" date="2023" name="G3 (Bethesda)">
        <title>A chromosome-level genome assembly of Zasmidium syzygii isolated from banana leaves.</title>
        <authorList>
            <person name="van Westerhoven A.C."/>
            <person name="Mehrabi R."/>
            <person name="Talebi R."/>
            <person name="Steentjes M.B.F."/>
            <person name="Corcolon B."/>
            <person name="Chong P.A."/>
            <person name="Kema G.H.J."/>
            <person name="Seidl M.F."/>
        </authorList>
    </citation>
    <scope>NUCLEOTIDE SEQUENCE [LARGE SCALE GENOMIC DNA]</scope>
    <source>
        <strain evidence="3 4">P124</strain>
    </source>
</reference>
<evidence type="ECO:0000313" key="4">
    <source>
        <dbReference type="Proteomes" id="UP001305779"/>
    </source>
</evidence>
<feature type="compositionally biased region" description="Basic residues" evidence="1">
    <location>
        <begin position="142"/>
        <end position="152"/>
    </location>
</feature>
<feature type="chain" id="PRO_5046617992" evidence="2">
    <location>
        <begin position="23"/>
        <end position="303"/>
    </location>
</feature>
<feature type="signal peptide" evidence="2">
    <location>
        <begin position="1"/>
        <end position="22"/>
    </location>
</feature>
<feature type="region of interest" description="Disordered" evidence="1">
    <location>
        <begin position="118"/>
        <end position="162"/>
    </location>
</feature>
<protein>
    <submittedName>
        <fullName evidence="3">Uncharacterized protein</fullName>
    </submittedName>
</protein>
<feature type="compositionally biased region" description="Polar residues" evidence="1">
    <location>
        <begin position="129"/>
        <end position="141"/>
    </location>
</feature>
<proteinExistence type="predicted"/>
<gene>
    <name evidence="3" type="ORF">PRZ48_002054</name>
</gene>
<sequence length="303" mass="32459">MQLTAASISAILAFLYAAPIAAQEPVTTCNGSTEPDWADCDAIEVYFKNMSASEFTGKAGECFSPPTPDGKDPNSLNCFISVCFDSSTTQVEGQAIDTDYTTLREICDISAPTTSGGNITDSPFGISVAATNNPDSNPPSKRSARPSQRSHARNWPTLERRDGTCVDGTGSYELFATYSNSQRPGYMIQVTGRLSSGSTYMIQDSDAQTIGVSTSVTVEDSFFDLFDASASVSVMASDTETSTVGVNVNIDCEMRQEGIVYLVPLYTYYAGFCTSDNNTEIDVFSPIPDQNNYMVQCLGDGSS</sequence>